<comment type="caution">
    <text evidence="4">The sequence shown here is derived from an EMBL/GenBank/DDBJ whole genome shotgun (WGS) entry which is preliminary data.</text>
</comment>
<dbReference type="PROSITE" id="PS01124">
    <property type="entry name" value="HTH_ARAC_FAMILY_2"/>
    <property type="match status" value="1"/>
</dbReference>
<dbReference type="Pfam" id="PF12833">
    <property type="entry name" value="HTH_18"/>
    <property type="match status" value="1"/>
</dbReference>
<dbReference type="Gene3D" id="1.10.10.60">
    <property type="entry name" value="Homeodomain-like"/>
    <property type="match status" value="2"/>
</dbReference>
<evidence type="ECO:0000256" key="2">
    <source>
        <dbReference type="ARBA" id="ARBA00023163"/>
    </source>
</evidence>
<accession>A0A934KR26</accession>
<evidence type="ECO:0000313" key="4">
    <source>
        <dbReference type="EMBL" id="MBJ7879881.1"/>
    </source>
</evidence>
<name>A0A934KR26_9FLAO</name>
<dbReference type="Proteomes" id="UP000662373">
    <property type="component" value="Unassembled WGS sequence"/>
</dbReference>
<dbReference type="InterPro" id="IPR053142">
    <property type="entry name" value="PchR_regulatory_protein"/>
</dbReference>
<dbReference type="PANTHER" id="PTHR47893:SF1">
    <property type="entry name" value="REGULATORY PROTEIN PCHR"/>
    <property type="match status" value="1"/>
</dbReference>
<evidence type="ECO:0000313" key="5">
    <source>
        <dbReference type="Proteomes" id="UP000662373"/>
    </source>
</evidence>
<proteinExistence type="predicted"/>
<gene>
    <name evidence="4" type="ORF">JEM65_04320</name>
</gene>
<dbReference type="SMART" id="SM00342">
    <property type="entry name" value="HTH_ARAC"/>
    <property type="match status" value="1"/>
</dbReference>
<keyword evidence="2" id="KW-0804">Transcription</keyword>
<evidence type="ECO:0000256" key="1">
    <source>
        <dbReference type="ARBA" id="ARBA00023015"/>
    </source>
</evidence>
<keyword evidence="5" id="KW-1185">Reference proteome</keyword>
<dbReference type="SUPFAM" id="SSF46689">
    <property type="entry name" value="Homeodomain-like"/>
    <property type="match status" value="2"/>
</dbReference>
<dbReference type="PANTHER" id="PTHR47893">
    <property type="entry name" value="REGULATORY PROTEIN PCHR"/>
    <property type="match status" value="1"/>
</dbReference>
<dbReference type="GO" id="GO:0003700">
    <property type="term" value="F:DNA-binding transcription factor activity"/>
    <property type="evidence" value="ECO:0007669"/>
    <property type="project" value="InterPro"/>
</dbReference>
<evidence type="ECO:0000259" key="3">
    <source>
        <dbReference type="PROSITE" id="PS01124"/>
    </source>
</evidence>
<dbReference type="RefSeq" id="WP_199597438.1">
    <property type="nucleotide sequence ID" value="NZ_JAEHJZ010000007.1"/>
</dbReference>
<feature type="domain" description="HTH araC/xylS-type" evidence="3">
    <location>
        <begin position="204"/>
        <end position="302"/>
    </location>
</feature>
<reference evidence="4 5" key="1">
    <citation type="submission" date="2020-09" db="EMBL/GenBank/DDBJ databases">
        <title>Draft genome of Gelidibacter salicanalis PAMC21136.</title>
        <authorList>
            <person name="Park H."/>
        </authorList>
    </citation>
    <scope>NUCLEOTIDE SEQUENCE [LARGE SCALE GENOMIC DNA]</scope>
    <source>
        <strain evidence="4 5">PAMC21136</strain>
    </source>
</reference>
<dbReference type="EMBL" id="JAEHJZ010000007">
    <property type="protein sequence ID" value="MBJ7879881.1"/>
    <property type="molecule type" value="Genomic_DNA"/>
</dbReference>
<organism evidence="4 5">
    <name type="scientific">Gelidibacter salicanalis</name>
    <dbReference type="NCBI Taxonomy" id="291193"/>
    <lineage>
        <taxon>Bacteria</taxon>
        <taxon>Pseudomonadati</taxon>
        <taxon>Bacteroidota</taxon>
        <taxon>Flavobacteriia</taxon>
        <taxon>Flavobacteriales</taxon>
        <taxon>Flavobacteriaceae</taxon>
        <taxon>Gelidibacter</taxon>
    </lineage>
</organism>
<dbReference type="GO" id="GO:0043565">
    <property type="term" value="F:sequence-specific DNA binding"/>
    <property type="evidence" value="ECO:0007669"/>
    <property type="project" value="InterPro"/>
</dbReference>
<dbReference type="AlphaFoldDB" id="A0A934KR26"/>
<dbReference type="InterPro" id="IPR009057">
    <property type="entry name" value="Homeodomain-like_sf"/>
</dbReference>
<dbReference type="InterPro" id="IPR018060">
    <property type="entry name" value="HTH_AraC"/>
</dbReference>
<keyword evidence="1" id="KW-0805">Transcription regulation</keyword>
<sequence>MNPSAQVLETDTILINNSKNLDETTHLAKESIEISELEFQTVLLQHKRIKSNQNGLLFIFNLKDDITCRTASNNQDFCLGSFQSMMLTQGQEISLVFPRERNYHFCIITVDRLETLGNFKADSLQTNFKSKNVHDCWYTGIPNIKLSNFIYDLMNLDRTFSDNLHLLLGYTNIVIGSKLEEYNQFIKGPQKLVDLRTDEINRIHDCIHYIQENYAQPLDVDMLCLKSSLSANKLQMGFKELYGHTVTSFIKNYRLEKAEEFIRTTEMNVSQIVYSVGLTSRSYFSKIFREKYQLSPNEYLRKMKFVVA</sequence>
<protein>
    <submittedName>
        <fullName evidence="4">Helix-turn-helix transcriptional regulator</fullName>
    </submittedName>
</protein>